<dbReference type="PROSITE" id="PS50931">
    <property type="entry name" value="HTH_LYSR"/>
    <property type="match status" value="1"/>
</dbReference>
<name>A0A841DP69_9ACTN</name>
<dbReference type="InterPro" id="IPR005119">
    <property type="entry name" value="LysR_subst-bd"/>
</dbReference>
<keyword evidence="7" id="KW-1185">Reference proteome</keyword>
<dbReference type="SUPFAM" id="SSF53850">
    <property type="entry name" value="Periplasmic binding protein-like II"/>
    <property type="match status" value="1"/>
</dbReference>
<dbReference type="GO" id="GO:0032993">
    <property type="term" value="C:protein-DNA complex"/>
    <property type="evidence" value="ECO:0007669"/>
    <property type="project" value="TreeGrafter"/>
</dbReference>
<evidence type="ECO:0000313" key="7">
    <source>
        <dbReference type="Proteomes" id="UP000558997"/>
    </source>
</evidence>
<keyword evidence="4" id="KW-0804">Transcription</keyword>
<dbReference type="Gene3D" id="3.40.190.10">
    <property type="entry name" value="Periplasmic binding protein-like II"/>
    <property type="match status" value="2"/>
</dbReference>
<evidence type="ECO:0000259" key="5">
    <source>
        <dbReference type="PROSITE" id="PS50931"/>
    </source>
</evidence>
<evidence type="ECO:0000256" key="2">
    <source>
        <dbReference type="ARBA" id="ARBA00023015"/>
    </source>
</evidence>
<evidence type="ECO:0000256" key="1">
    <source>
        <dbReference type="ARBA" id="ARBA00009437"/>
    </source>
</evidence>
<comment type="similarity">
    <text evidence="1">Belongs to the LysR transcriptional regulatory family.</text>
</comment>
<reference evidence="6 7" key="1">
    <citation type="submission" date="2020-08" db="EMBL/GenBank/DDBJ databases">
        <title>Sequencing the genomes of 1000 actinobacteria strains.</title>
        <authorList>
            <person name="Klenk H.-P."/>
        </authorList>
    </citation>
    <scope>NUCLEOTIDE SEQUENCE [LARGE SCALE GENOMIC DNA]</scope>
    <source>
        <strain evidence="6 7">DSM 17294</strain>
    </source>
</reference>
<dbReference type="Pfam" id="PF00126">
    <property type="entry name" value="HTH_1"/>
    <property type="match status" value="1"/>
</dbReference>
<dbReference type="EMBL" id="JACHNF010000001">
    <property type="protein sequence ID" value="MBB5980904.1"/>
    <property type="molecule type" value="Genomic_DNA"/>
</dbReference>
<dbReference type="RefSeq" id="WP_202887469.1">
    <property type="nucleotide sequence ID" value="NZ_BAAAVN010000003.1"/>
</dbReference>
<comment type="caution">
    <text evidence="6">The sequence shown here is derived from an EMBL/GenBank/DDBJ whole genome shotgun (WGS) entry which is preliminary data.</text>
</comment>
<dbReference type="Pfam" id="PF03466">
    <property type="entry name" value="LysR_substrate"/>
    <property type="match status" value="1"/>
</dbReference>
<organism evidence="6 7">
    <name type="scientific">Kribbella solani</name>
    <dbReference type="NCBI Taxonomy" id="236067"/>
    <lineage>
        <taxon>Bacteria</taxon>
        <taxon>Bacillati</taxon>
        <taxon>Actinomycetota</taxon>
        <taxon>Actinomycetes</taxon>
        <taxon>Propionibacteriales</taxon>
        <taxon>Kribbellaceae</taxon>
        <taxon>Kribbella</taxon>
    </lineage>
</organism>
<keyword evidence="3 6" id="KW-0238">DNA-binding</keyword>
<dbReference type="Proteomes" id="UP000558997">
    <property type="component" value="Unassembled WGS sequence"/>
</dbReference>
<dbReference type="InterPro" id="IPR000847">
    <property type="entry name" value="LysR_HTH_N"/>
</dbReference>
<evidence type="ECO:0000313" key="6">
    <source>
        <dbReference type="EMBL" id="MBB5980904.1"/>
    </source>
</evidence>
<evidence type="ECO:0000256" key="3">
    <source>
        <dbReference type="ARBA" id="ARBA00023125"/>
    </source>
</evidence>
<accession>A0A841DP69</accession>
<dbReference type="GO" id="GO:0003700">
    <property type="term" value="F:DNA-binding transcription factor activity"/>
    <property type="evidence" value="ECO:0007669"/>
    <property type="project" value="InterPro"/>
</dbReference>
<dbReference type="InterPro" id="IPR036390">
    <property type="entry name" value="WH_DNA-bd_sf"/>
</dbReference>
<keyword evidence="2" id="KW-0805">Transcription regulation</keyword>
<dbReference type="SUPFAM" id="SSF46785">
    <property type="entry name" value="Winged helix' DNA-binding domain"/>
    <property type="match status" value="1"/>
</dbReference>
<dbReference type="Gene3D" id="1.10.10.10">
    <property type="entry name" value="Winged helix-like DNA-binding domain superfamily/Winged helix DNA-binding domain"/>
    <property type="match status" value="1"/>
</dbReference>
<evidence type="ECO:0000256" key="4">
    <source>
        <dbReference type="ARBA" id="ARBA00023163"/>
    </source>
</evidence>
<feature type="domain" description="HTH lysR-type" evidence="5">
    <location>
        <begin position="8"/>
        <end position="65"/>
    </location>
</feature>
<protein>
    <submittedName>
        <fullName evidence="6">DNA-binding transcriptional LysR family regulator</fullName>
    </submittedName>
</protein>
<dbReference type="InterPro" id="IPR036388">
    <property type="entry name" value="WH-like_DNA-bd_sf"/>
</dbReference>
<dbReference type="GO" id="GO:0003677">
    <property type="term" value="F:DNA binding"/>
    <property type="evidence" value="ECO:0007669"/>
    <property type="project" value="UniProtKB-KW"/>
</dbReference>
<proteinExistence type="inferred from homology"/>
<dbReference type="PANTHER" id="PTHR30346:SF29">
    <property type="entry name" value="LYSR SUBSTRATE-BINDING"/>
    <property type="match status" value="1"/>
</dbReference>
<dbReference type="AlphaFoldDB" id="A0A841DP69"/>
<gene>
    <name evidence="6" type="ORF">HDA44_004245</name>
</gene>
<sequence>MNRGAGMYNVNRLRLLREVQLRGTLAAAAAALGLNPSSVSHQLSILEREAGVPLLEPVGRKVRLTAEALILVEHTEHILRHLEEAEADIAGVSGKVRGLVRVATFQTAAHQAIPDAVRALAAAHPALQVQVSHIPVEDALPALIARDYDVVLQEDFPGHPQRKLESVEITPVARDPLWLIAAATAPVKSIEDAATRPWVMEPVGTLSRRWGTATCRRAGFEPTVAYESSDVLLHVRLVAEAAAVALVPGLALASCDTTGVQQHPLRDSPARTISLAVRRGSGHAPAITAVRDAIAAQLRRP</sequence>
<dbReference type="PANTHER" id="PTHR30346">
    <property type="entry name" value="TRANSCRIPTIONAL DUAL REGULATOR HCAR-RELATED"/>
    <property type="match status" value="1"/>
</dbReference>